<dbReference type="Proteomes" id="UP000471640">
    <property type="component" value="Unassembled WGS sequence"/>
</dbReference>
<keyword evidence="2" id="KW-1185">Reference proteome</keyword>
<reference evidence="2" key="1">
    <citation type="journal article" date="2020" name="Microbiol. Resour. Announc.">
        <title>Draft Genome Sequences of Thiorhodococcus mannitoliphagus and Thiorhodococcus minor, Purple Sulfur Photosynthetic Bacteria in the Gammaproteobacterial Family Chromatiaceae.</title>
        <authorList>
            <person name="Aviles F.A."/>
            <person name="Meyer T.E."/>
            <person name="Kyndt J.A."/>
        </authorList>
    </citation>
    <scope>NUCLEOTIDE SEQUENCE [LARGE SCALE GENOMIC DNA]</scope>
    <source>
        <strain evidence="2">DSM 18266</strain>
    </source>
</reference>
<comment type="caution">
    <text evidence="1">The sequence shown here is derived from an EMBL/GenBank/DDBJ whole genome shotgun (WGS) entry which is preliminary data.</text>
</comment>
<organism evidence="1 2">
    <name type="scientific">Thiorhodococcus mannitoliphagus</name>
    <dbReference type="NCBI Taxonomy" id="329406"/>
    <lineage>
        <taxon>Bacteria</taxon>
        <taxon>Pseudomonadati</taxon>
        <taxon>Pseudomonadota</taxon>
        <taxon>Gammaproteobacteria</taxon>
        <taxon>Chromatiales</taxon>
        <taxon>Chromatiaceae</taxon>
        <taxon>Thiorhodococcus</taxon>
    </lineage>
</organism>
<evidence type="ECO:0000313" key="2">
    <source>
        <dbReference type="Proteomes" id="UP000471640"/>
    </source>
</evidence>
<dbReference type="Pfam" id="PF14549">
    <property type="entry name" value="P22_Cro"/>
    <property type="match status" value="1"/>
</dbReference>
<dbReference type="GO" id="GO:0003677">
    <property type="term" value="F:DNA binding"/>
    <property type="evidence" value="ECO:0007669"/>
    <property type="project" value="InterPro"/>
</dbReference>
<sequence>MITKSDLISALGTLAAVAKEADCSKQAVAQWSERIPLRSAVCIARKGRWSLEELRPDLFGPPPVRAGARASCRRRRSPG</sequence>
<dbReference type="AlphaFoldDB" id="A0A6P1E3N7"/>
<dbReference type="EMBL" id="JAAIJR010000280">
    <property type="protein sequence ID" value="NEX23703.1"/>
    <property type="molecule type" value="Genomic_DNA"/>
</dbReference>
<dbReference type="Gene3D" id="1.10.260.40">
    <property type="entry name" value="lambda repressor-like DNA-binding domains"/>
    <property type="match status" value="1"/>
</dbReference>
<dbReference type="InterPro" id="IPR010982">
    <property type="entry name" value="Lambda_DNA-bd_dom_sf"/>
</dbReference>
<protein>
    <submittedName>
        <fullName evidence="1">Helix-turn-helix domain-containing protein</fullName>
    </submittedName>
</protein>
<reference evidence="1 2" key="2">
    <citation type="submission" date="2020-02" db="EMBL/GenBank/DDBJ databases">
        <title>Genome sequences of Thiorhodococcus mannitoliphagus and Thiorhodococcus minor, purple sulfur photosynthetic bacteria in the gammaproteobacterial family, Chromatiaceae.</title>
        <authorList>
            <person name="Aviles F.A."/>
            <person name="Meyer T.E."/>
            <person name="Kyndt J.A."/>
        </authorList>
    </citation>
    <scope>NUCLEOTIDE SEQUENCE [LARGE SCALE GENOMIC DNA]</scope>
    <source>
        <strain evidence="1 2">DSM 18266</strain>
    </source>
</reference>
<dbReference type="RefSeq" id="WP_164657119.1">
    <property type="nucleotide sequence ID" value="NZ_JAAIJR010000280.1"/>
</dbReference>
<accession>A0A6P1E3N7</accession>
<gene>
    <name evidence="1" type="ORF">G3480_26120</name>
</gene>
<name>A0A6P1E3N7_9GAMM</name>
<proteinExistence type="predicted"/>
<evidence type="ECO:0000313" key="1">
    <source>
        <dbReference type="EMBL" id="NEX23703.1"/>
    </source>
</evidence>
<dbReference type="SUPFAM" id="SSF47413">
    <property type="entry name" value="lambda repressor-like DNA-binding domains"/>
    <property type="match status" value="1"/>
</dbReference>